<keyword evidence="1" id="KW-0472">Membrane</keyword>
<organism evidence="4 5">
    <name type="scientific">Microbacterium kyungheense</name>
    <dbReference type="NCBI Taxonomy" id="1263636"/>
    <lineage>
        <taxon>Bacteria</taxon>
        <taxon>Bacillati</taxon>
        <taxon>Actinomycetota</taxon>
        <taxon>Actinomycetes</taxon>
        <taxon>Micrococcales</taxon>
        <taxon>Microbacteriaceae</taxon>
        <taxon>Microbacterium</taxon>
    </lineage>
</organism>
<gene>
    <name evidence="4" type="ORF">FB391_0500</name>
</gene>
<keyword evidence="1" id="KW-0812">Transmembrane</keyword>
<dbReference type="InterPro" id="IPR011047">
    <property type="entry name" value="Quinoprotein_ADH-like_sf"/>
</dbReference>
<protein>
    <submittedName>
        <fullName evidence="4">Secreted protein</fullName>
    </submittedName>
</protein>
<evidence type="ECO:0000259" key="3">
    <source>
        <dbReference type="Pfam" id="PF13360"/>
    </source>
</evidence>
<dbReference type="PANTHER" id="PTHR34512">
    <property type="entry name" value="CELL SURFACE PROTEIN"/>
    <property type="match status" value="1"/>
</dbReference>
<dbReference type="SMART" id="SM00564">
    <property type="entry name" value="PQQ"/>
    <property type="match status" value="6"/>
</dbReference>
<comment type="caution">
    <text evidence="4">The sequence shown here is derived from an EMBL/GenBank/DDBJ whole genome shotgun (WGS) entry which is preliminary data.</text>
</comment>
<dbReference type="NCBIfam" id="TIGR01409">
    <property type="entry name" value="TAT_signal_seq"/>
    <property type="match status" value="1"/>
</dbReference>
<dbReference type="Pfam" id="PF00149">
    <property type="entry name" value="Metallophos"/>
    <property type="match status" value="1"/>
</dbReference>
<keyword evidence="5" id="KW-1185">Reference proteome</keyword>
<feature type="domain" description="Pyrrolo-quinoline quinone repeat" evidence="3">
    <location>
        <begin position="487"/>
        <end position="576"/>
    </location>
</feature>
<dbReference type="InterPro" id="IPR018391">
    <property type="entry name" value="PQQ_b-propeller_rpt"/>
</dbReference>
<dbReference type="RefSeq" id="WP_185842901.1">
    <property type="nucleotide sequence ID" value="NZ_BAABLH010000001.1"/>
</dbReference>
<proteinExistence type="predicted"/>
<dbReference type="InterPro" id="IPR029052">
    <property type="entry name" value="Metallo-depent_PP-like"/>
</dbReference>
<feature type="domain" description="Calcineurin-like phosphoesterase" evidence="2">
    <location>
        <begin position="56"/>
        <end position="233"/>
    </location>
</feature>
<dbReference type="InterPro" id="IPR006311">
    <property type="entry name" value="TAT_signal"/>
</dbReference>
<sequence>MSEDSSTEARHRTPLSRRGFLGLSALGLGVGLGGAAWGPWPGAAVGATTETDAGGLRFVVVTDTHANEEEAARLENLRRVFAAVDAEQPQFVLHCGDITDYGSDAGFAAYRDTIPPGLWDRVRHVPGNHEIRWDTSARERFQRWFGPTSYSFDAGGVHFMALDPTQALQEPGLFGDDLATLRDDLAEAAGIPSIMFLHYPLAGRNYFVNDTDELLRTIEPFPVRGIFAGHIHRHEVDRFNGLTQVASTATRGGPFYLRVTERRGDQGRVLVVENVTLGATDAEAATAVLLTEIPLEVPPGGTVPIRGAVRAHPGRIDLTAVAGAAAVAVEARVYPQSVFGTIDDGTWTPLEPRGSSWHGSLDAAALAPGAHRVQLRATDAQGVRRHETVPVAVDGSPRTRTAWELRVGGQLQGALAASGSTVVAGSTSGRVVAVDITGASSYRPRWTVDLGPVHRGAAFTTDGDLVVVPSADHRLTALDARTGVAAWTSDLGKPVMSTPLVVPAADGDRILVAAEDRLRCLDARGKTLWEADVPVRTAGRAASDGARVYVGAGDGRGYAYDLSSGAQLWSFLTNTRPDKYRQLIYGPWDDWVEVLSSGAVLFSTVTDAIAVDPVTGDELWRVPGSHMFAPAVALPDGGLLLTTEWGVVSVVDPATGAVRWSTTAVPRVVNAGPVLDPGTGAVWLVSVGGLLAAIDPTAGTVATDRQLFTANTFSTPVVVGRQLVVAAQDGVLRGLSI</sequence>
<dbReference type="SUPFAM" id="SSF56300">
    <property type="entry name" value="Metallo-dependent phosphatases"/>
    <property type="match status" value="1"/>
</dbReference>
<dbReference type="InterPro" id="IPR015943">
    <property type="entry name" value="WD40/YVTN_repeat-like_dom_sf"/>
</dbReference>
<feature type="transmembrane region" description="Helical" evidence="1">
    <location>
        <begin position="20"/>
        <end position="40"/>
    </location>
</feature>
<name>A0A543FK09_9MICO</name>
<dbReference type="PROSITE" id="PS51318">
    <property type="entry name" value="TAT"/>
    <property type="match status" value="1"/>
</dbReference>
<dbReference type="GO" id="GO:0016787">
    <property type="term" value="F:hydrolase activity"/>
    <property type="evidence" value="ECO:0007669"/>
    <property type="project" value="InterPro"/>
</dbReference>
<dbReference type="InterPro" id="IPR004843">
    <property type="entry name" value="Calcineurin-like_PHP"/>
</dbReference>
<dbReference type="Proteomes" id="UP000320235">
    <property type="component" value="Unassembled WGS sequence"/>
</dbReference>
<evidence type="ECO:0000313" key="4">
    <source>
        <dbReference type="EMBL" id="TQM34213.1"/>
    </source>
</evidence>
<dbReference type="PANTHER" id="PTHR34512:SF30">
    <property type="entry name" value="OUTER MEMBRANE PROTEIN ASSEMBLY FACTOR BAMB"/>
    <property type="match status" value="1"/>
</dbReference>
<reference evidence="4 5" key="1">
    <citation type="submission" date="2019-06" db="EMBL/GenBank/DDBJ databases">
        <title>Sequencing the genomes of 1000 actinobacteria strains.</title>
        <authorList>
            <person name="Klenk H.-P."/>
        </authorList>
    </citation>
    <scope>NUCLEOTIDE SEQUENCE [LARGE SCALE GENOMIC DNA]</scope>
    <source>
        <strain evidence="4 5">DSM 105492</strain>
    </source>
</reference>
<dbReference type="EMBL" id="VFPE01000001">
    <property type="protein sequence ID" value="TQM34213.1"/>
    <property type="molecule type" value="Genomic_DNA"/>
</dbReference>
<dbReference type="SUPFAM" id="SSF50998">
    <property type="entry name" value="Quinoprotein alcohol dehydrogenase-like"/>
    <property type="match status" value="1"/>
</dbReference>
<evidence type="ECO:0000256" key="1">
    <source>
        <dbReference type="SAM" id="Phobius"/>
    </source>
</evidence>
<keyword evidence="1" id="KW-1133">Transmembrane helix</keyword>
<feature type="domain" description="Pyrrolo-quinoline quinone repeat" evidence="3">
    <location>
        <begin position="609"/>
        <end position="736"/>
    </location>
</feature>
<dbReference type="Gene3D" id="3.60.21.10">
    <property type="match status" value="1"/>
</dbReference>
<dbReference type="Gene3D" id="2.130.10.10">
    <property type="entry name" value="YVTN repeat-like/Quinoprotein amine dehydrogenase"/>
    <property type="match status" value="1"/>
</dbReference>
<dbReference type="InterPro" id="IPR002372">
    <property type="entry name" value="PQQ_rpt_dom"/>
</dbReference>
<accession>A0A543FK09</accession>
<dbReference type="InterPro" id="IPR019546">
    <property type="entry name" value="TAT_signal_bac_arc"/>
</dbReference>
<dbReference type="Pfam" id="PF13360">
    <property type="entry name" value="PQQ_2"/>
    <property type="match status" value="2"/>
</dbReference>
<evidence type="ECO:0000313" key="5">
    <source>
        <dbReference type="Proteomes" id="UP000320235"/>
    </source>
</evidence>
<evidence type="ECO:0000259" key="2">
    <source>
        <dbReference type="Pfam" id="PF00149"/>
    </source>
</evidence>
<dbReference type="AlphaFoldDB" id="A0A543FK09"/>